<proteinExistence type="predicted"/>
<organism evidence="1 2">
    <name type="scientific">Cronartium quercuum f. sp. fusiforme G11</name>
    <dbReference type="NCBI Taxonomy" id="708437"/>
    <lineage>
        <taxon>Eukaryota</taxon>
        <taxon>Fungi</taxon>
        <taxon>Dikarya</taxon>
        <taxon>Basidiomycota</taxon>
        <taxon>Pucciniomycotina</taxon>
        <taxon>Pucciniomycetes</taxon>
        <taxon>Pucciniales</taxon>
        <taxon>Coleosporiaceae</taxon>
        <taxon>Cronartium</taxon>
    </lineage>
</organism>
<dbReference type="EMBL" id="MU167229">
    <property type="protein sequence ID" value="KAG0149295.1"/>
    <property type="molecule type" value="Genomic_DNA"/>
</dbReference>
<dbReference type="AlphaFoldDB" id="A0A9P6NLJ3"/>
<evidence type="ECO:0000313" key="1">
    <source>
        <dbReference type="EMBL" id="KAG0149295.1"/>
    </source>
</evidence>
<comment type="caution">
    <text evidence="1">The sequence shown here is derived from an EMBL/GenBank/DDBJ whole genome shotgun (WGS) entry which is preliminary data.</text>
</comment>
<dbReference type="Proteomes" id="UP000886653">
    <property type="component" value="Unassembled WGS sequence"/>
</dbReference>
<name>A0A9P6NLJ3_9BASI</name>
<evidence type="ECO:0000313" key="2">
    <source>
        <dbReference type="Proteomes" id="UP000886653"/>
    </source>
</evidence>
<reference evidence="1" key="1">
    <citation type="submission" date="2013-11" db="EMBL/GenBank/DDBJ databases">
        <title>Genome sequence of the fusiform rust pathogen reveals effectors for host alternation and coevolution with pine.</title>
        <authorList>
            <consortium name="DOE Joint Genome Institute"/>
            <person name="Smith K."/>
            <person name="Pendleton A."/>
            <person name="Kubisiak T."/>
            <person name="Anderson C."/>
            <person name="Salamov A."/>
            <person name="Aerts A."/>
            <person name="Riley R."/>
            <person name="Clum A."/>
            <person name="Lindquist E."/>
            <person name="Ence D."/>
            <person name="Campbell M."/>
            <person name="Kronenberg Z."/>
            <person name="Feau N."/>
            <person name="Dhillon B."/>
            <person name="Hamelin R."/>
            <person name="Burleigh J."/>
            <person name="Smith J."/>
            <person name="Yandell M."/>
            <person name="Nelson C."/>
            <person name="Grigoriev I."/>
            <person name="Davis J."/>
        </authorList>
    </citation>
    <scope>NUCLEOTIDE SEQUENCE</scope>
    <source>
        <strain evidence="1">G11</strain>
    </source>
</reference>
<gene>
    <name evidence="1" type="ORF">CROQUDRAFT_653871</name>
</gene>
<sequence>MSCDMMKKLNGIQLNSDNGREVDWFCKLNQLKHLKGEGMMIRKCERIENSWQYYKISPK</sequence>
<keyword evidence="2" id="KW-1185">Reference proteome</keyword>
<accession>A0A9P6NLJ3</accession>
<protein>
    <submittedName>
        <fullName evidence="1">Uncharacterized protein</fullName>
    </submittedName>
</protein>